<dbReference type="AlphaFoldDB" id="A0A7Z8ZWF9"/>
<accession>A0A7Z8ZWF9</accession>
<dbReference type="EMBL" id="LR134317">
    <property type="protein sequence ID" value="VEF06743.1"/>
    <property type="molecule type" value="Genomic_DNA"/>
</dbReference>
<protein>
    <submittedName>
        <fullName evidence="1">Phage protein</fullName>
    </submittedName>
</protein>
<evidence type="ECO:0000313" key="1">
    <source>
        <dbReference type="EMBL" id="VEF06743.1"/>
    </source>
</evidence>
<organism evidence="1 2">
    <name type="scientific">Streptococcus equi subsp. zooepidemicus</name>
    <dbReference type="NCBI Taxonomy" id="40041"/>
    <lineage>
        <taxon>Bacteria</taxon>
        <taxon>Bacillati</taxon>
        <taxon>Bacillota</taxon>
        <taxon>Bacilli</taxon>
        <taxon>Lactobacillales</taxon>
        <taxon>Streptococcaceae</taxon>
        <taxon>Streptococcus</taxon>
    </lineage>
</organism>
<evidence type="ECO:0000313" key="2">
    <source>
        <dbReference type="Proteomes" id="UP000269903"/>
    </source>
</evidence>
<gene>
    <name evidence="1" type="ORF">NCTC6180_00901</name>
</gene>
<dbReference type="GeneID" id="83704785"/>
<reference evidence="1 2" key="1">
    <citation type="submission" date="2018-12" db="EMBL/GenBank/DDBJ databases">
        <authorList>
            <consortium name="Pathogen Informatics"/>
        </authorList>
    </citation>
    <scope>NUCLEOTIDE SEQUENCE [LARGE SCALE GENOMIC DNA]</scope>
    <source>
        <strain evidence="1 2">NCTC6180</strain>
    </source>
</reference>
<dbReference type="RefSeq" id="WP_138119215.1">
    <property type="nucleotide sequence ID" value="NZ_CP065054.1"/>
</dbReference>
<name>A0A7Z8ZWF9_STRSZ</name>
<sequence length="152" mass="17919">MPFFLPRRLIDFEYFGGSSDSTDIEYDRLASQYHKDIDFAFYFVNFGTTKSEYLELTRREKAFIRKAWEDKQVRDSEFMRNAVLNAVNNAMRKKSAKFVDLWKRKQQPADMEIVEAHLEIITKNIADEGNSWVDLVYQANNMTKPIEEVNNG</sequence>
<dbReference type="Proteomes" id="UP000269903">
    <property type="component" value="Chromosome"/>
</dbReference>
<proteinExistence type="predicted"/>